<keyword evidence="2" id="KW-0813">Transport</keyword>
<dbReference type="GO" id="GO:1904680">
    <property type="term" value="F:peptide transmembrane transporter activity"/>
    <property type="evidence" value="ECO:0007669"/>
    <property type="project" value="TreeGrafter"/>
</dbReference>
<accession>A0A1H0ELA4</accession>
<dbReference type="InterPro" id="IPR000914">
    <property type="entry name" value="SBP_5_dom"/>
</dbReference>
<dbReference type="GO" id="GO:0043190">
    <property type="term" value="C:ATP-binding cassette (ABC) transporter complex"/>
    <property type="evidence" value="ECO:0007669"/>
    <property type="project" value="InterPro"/>
</dbReference>
<dbReference type="CDD" id="cd08514">
    <property type="entry name" value="PBP2_AppA_like"/>
    <property type="match status" value="1"/>
</dbReference>
<dbReference type="InterPro" id="IPR030678">
    <property type="entry name" value="Peptide/Ni-bd"/>
</dbReference>
<dbReference type="GO" id="GO:0015833">
    <property type="term" value="P:peptide transport"/>
    <property type="evidence" value="ECO:0007669"/>
    <property type="project" value="TreeGrafter"/>
</dbReference>
<keyword evidence="3" id="KW-0732">Signal</keyword>
<dbReference type="GO" id="GO:0030288">
    <property type="term" value="C:outer membrane-bounded periplasmic space"/>
    <property type="evidence" value="ECO:0007669"/>
    <property type="project" value="UniProtKB-ARBA"/>
</dbReference>
<name>A0A1H0ELA4_9BACT</name>
<evidence type="ECO:0000256" key="3">
    <source>
        <dbReference type="ARBA" id="ARBA00022729"/>
    </source>
</evidence>
<evidence type="ECO:0000259" key="4">
    <source>
        <dbReference type="Pfam" id="PF00496"/>
    </source>
</evidence>
<dbReference type="FunFam" id="3.10.105.10:FF:000006">
    <property type="entry name" value="Peptide ABC transporter substrate-binding protein"/>
    <property type="match status" value="1"/>
</dbReference>
<dbReference type="PANTHER" id="PTHR30290">
    <property type="entry name" value="PERIPLASMIC BINDING COMPONENT OF ABC TRANSPORTER"/>
    <property type="match status" value="1"/>
</dbReference>
<dbReference type="OrthoDB" id="9772924at2"/>
<sequence>MKKFFLVTILILTFAPLVRGADFGGRIILGIMGEPSNLIPPLASDTVSHDVADLIYVSLVKYNKELKLVPWAAQEFKILDGGKKIYFKLRKNIFWFDGKPLTAEDVYFTYKLMIDPKTPTAYGEDFKLVKKFNILSPYEFEVEYPKVYAQALPSWGISILPKHVLEKENLLTTKYARNPLGAGAYFLKKWESGRRLVLDVNKNYFEGRPYLDEVIYRIIPDIGTMFLELKAGNLDLMQLNPLQYIFQTKGSFWKNRFNKYRYLSFSYTYLAYNLRHPFFKDIRVRHAIALALDKKEIIKGVLLGLGKPTIGPYKPGTWVYNNKIKEFPYNPKKAKHLLLEAGFKDTDGDGILEKDGKPFIFTLLTNQGNSLRLKTAVIIQYRLAQIGIKVKIRTLEWATFIHDFIDKGRFDTVLLGWTIPQDPDLYDVWHSSKAVPGGLNFMGFKNKEVDRLLEQGRETLDIEKRKKIYDRMQEILHYEQPYCFLYVPMSLPIVNKRFKNIKPAPAGISYNFIRWWVPKKQQTFFLP</sequence>
<dbReference type="AlphaFoldDB" id="A0A1H0ELA4"/>
<gene>
    <name evidence="5" type="ORF">SAMN04488516_10843</name>
</gene>
<dbReference type="SUPFAM" id="SSF53850">
    <property type="entry name" value="Periplasmic binding protein-like II"/>
    <property type="match status" value="1"/>
</dbReference>
<dbReference type="Gene3D" id="3.10.105.10">
    <property type="entry name" value="Dipeptide-binding Protein, Domain 3"/>
    <property type="match status" value="1"/>
</dbReference>
<dbReference type="InterPro" id="IPR039424">
    <property type="entry name" value="SBP_5"/>
</dbReference>
<dbReference type="Proteomes" id="UP000199602">
    <property type="component" value="Unassembled WGS sequence"/>
</dbReference>
<comment type="similarity">
    <text evidence="1">Belongs to the bacterial solute-binding protein 5 family.</text>
</comment>
<dbReference type="Gene3D" id="3.90.76.10">
    <property type="entry name" value="Dipeptide-binding Protein, Domain 1"/>
    <property type="match status" value="1"/>
</dbReference>
<feature type="domain" description="Solute-binding protein family 5" evidence="4">
    <location>
        <begin position="67"/>
        <end position="426"/>
    </location>
</feature>
<dbReference type="PANTHER" id="PTHR30290:SF38">
    <property type="entry name" value="D,D-DIPEPTIDE-BINDING PERIPLASMIC PROTEIN DDPA-RELATED"/>
    <property type="match status" value="1"/>
</dbReference>
<proteinExistence type="inferred from homology"/>
<dbReference type="Pfam" id="PF00496">
    <property type="entry name" value="SBP_bac_5"/>
    <property type="match status" value="1"/>
</dbReference>
<dbReference type="STRING" id="206665.SAMN04488516_10843"/>
<keyword evidence="6" id="KW-1185">Reference proteome</keyword>
<dbReference type="PIRSF" id="PIRSF002741">
    <property type="entry name" value="MppA"/>
    <property type="match status" value="1"/>
</dbReference>
<evidence type="ECO:0000313" key="5">
    <source>
        <dbReference type="EMBL" id="SDN83257.1"/>
    </source>
</evidence>
<protein>
    <submittedName>
        <fullName evidence="5">Peptide/nickel transport system substrate-binding protein</fullName>
    </submittedName>
</protein>
<dbReference type="EMBL" id="FNIN01000008">
    <property type="protein sequence ID" value="SDN83257.1"/>
    <property type="molecule type" value="Genomic_DNA"/>
</dbReference>
<evidence type="ECO:0000256" key="2">
    <source>
        <dbReference type="ARBA" id="ARBA00022448"/>
    </source>
</evidence>
<organism evidence="5 6">
    <name type="scientific">Desulfonauticus submarinus</name>
    <dbReference type="NCBI Taxonomy" id="206665"/>
    <lineage>
        <taxon>Bacteria</taxon>
        <taxon>Pseudomonadati</taxon>
        <taxon>Thermodesulfobacteriota</taxon>
        <taxon>Desulfovibrionia</taxon>
        <taxon>Desulfovibrionales</taxon>
        <taxon>Desulfonauticaceae</taxon>
        <taxon>Desulfonauticus</taxon>
    </lineage>
</organism>
<evidence type="ECO:0000313" key="6">
    <source>
        <dbReference type="Proteomes" id="UP000199602"/>
    </source>
</evidence>
<reference evidence="5 6" key="1">
    <citation type="submission" date="2016-10" db="EMBL/GenBank/DDBJ databases">
        <authorList>
            <person name="de Groot N.N."/>
        </authorList>
    </citation>
    <scope>NUCLEOTIDE SEQUENCE [LARGE SCALE GENOMIC DNA]</scope>
    <source>
        <strain evidence="5 6">DSM 15269</strain>
    </source>
</reference>
<dbReference type="Gene3D" id="3.40.190.10">
    <property type="entry name" value="Periplasmic binding protein-like II"/>
    <property type="match status" value="1"/>
</dbReference>
<evidence type="ECO:0000256" key="1">
    <source>
        <dbReference type="ARBA" id="ARBA00005695"/>
    </source>
</evidence>
<dbReference type="RefSeq" id="WP_092065666.1">
    <property type="nucleotide sequence ID" value="NZ_FNIN01000008.1"/>
</dbReference>